<evidence type="ECO:0000313" key="3">
    <source>
        <dbReference type="Proteomes" id="UP001642540"/>
    </source>
</evidence>
<sequence>MPGNFGFKMNNPFNPVGAHQISPWVTNPPPNTQRYFANPHQPPQNVFQPPQNTSQIHTHNTLHQNRCPLPNLSASPQYLEHKSTVTREEYNKLVLINKKLSALNKDQTKEIAVLKSLLEQKEPLEESEKGIKIFESNRKLREYNERLIKSRDFEIALREEAERRCRCGILSLTSWQEVEKVPLRQDDRDFRRKLLQHNLDSERESERKQRRDLVSTNKSYLKQIDQFKKDNWRLKNENEVQKQHLDKARSDLKAETELRSNAQEELTKTVTNVVEKLGPTIEELQNKQDKLQKELVSEKEQHMLELQAEKERADDAVHQTEEQEQVIKDLKSKIQILEAANEQDRKKVMTRRSSTI</sequence>
<comment type="caution">
    <text evidence="2">The sequence shown here is derived from an EMBL/GenBank/DDBJ whole genome shotgun (WGS) entry which is preliminary data.</text>
</comment>
<dbReference type="Proteomes" id="UP001642540">
    <property type="component" value="Unassembled WGS sequence"/>
</dbReference>
<protein>
    <submittedName>
        <fullName evidence="2">Uncharacterized protein</fullName>
    </submittedName>
</protein>
<keyword evidence="1" id="KW-0175">Coiled coil</keyword>
<proteinExistence type="predicted"/>
<evidence type="ECO:0000313" key="2">
    <source>
        <dbReference type="EMBL" id="CAL8128581.1"/>
    </source>
</evidence>
<dbReference type="EMBL" id="CAXLJM020000075">
    <property type="protein sequence ID" value="CAL8128581.1"/>
    <property type="molecule type" value="Genomic_DNA"/>
</dbReference>
<reference evidence="2 3" key="1">
    <citation type="submission" date="2024-08" db="EMBL/GenBank/DDBJ databases">
        <authorList>
            <person name="Cucini C."/>
            <person name="Frati F."/>
        </authorList>
    </citation>
    <scope>NUCLEOTIDE SEQUENCE [LARGE SCALE GENOMIC DNA]</scope>
</reference>
<name>A0ABP1RHT7_9HEXA</name>
<evidence type="ECO:0000256" key="1">
    <source>
        <dbReference type="SAM" id="Coils"/>
    </source>
</evidence>
<keyword evidence="3" id="KW-1185">Reference proteome</keyword>
<gene>
    <name evidence="2" type="ORF">ODALV1_LOCUS22346</name>
</gene>
<feature type="coiled-coil region" evidence="1">
    <location>
        <begin position="217"/>
        <end position="347"/>
    </location>
</feature>
<organism evidence="2 3">
    <name type="scientific">Orchesella dallaii</name>
    <dbReference type="NCBI Taxonomy" id="48710"/>
    <lineage>
        <taxon>Eukaryota</taxon>
        <taxon>Metazoa</taxon>
        <taxon>Ecdysozoa</taxon>
        <taxon>Arthropoda</taxon>
        <taxon>Hexapoda</taxon>
        <taxon>Collembola</taxon>
        <taxon>Entomobryomorpha</taxon>
        <taxon>Entomobryoidea</taxon>
        <taxon>Orchesellidae</taxon>
        <taxon>Orchesellinae</taxon>
        <taxon>Orchesella</taxon>
    </lineage>
</organism>
<accession>A0ABP1RHT7</accession>